<dbReference type="InterPro" id="IPR013783">
    <property type="entry name" value="Ig-like_fold"/>
</dbReference>
<dbReference type="AlphaFoldDB" id="A0A644TYD0"/>
<comment type="caution">
    <text evidence="2">The sequence shown here is derived from an EMBL/GenBank/DDBJ whole genome shotgun (WGS) entry which is preliminary data.</text>
</comment>
<organism evidence="2">
    <name type="scientific">bioreactor metagenome</name>
    <dbReference type="NCBI Taxonomy" id="1076179"/>
    <lineage>
        <taxon>unclassified sequences</taxon>
        <taxon>metagenomes</taxon>
        <taxon>ecological metagenomes</taxon>
    </lineage>
</organism>
<name>A0A644TYD0_9ZZZZ</name>
<accession>A0A644TYD0</accession>
<dbReference type="PANTHER" id="PTHR35902:SF6">
    <property type="entry name" value="CONSERVED WITHIN P. AEROPHILUM"/>
    <property type="match status" value="1"/>
</dbReference>
<evidence type="ECO:0008006" key="3">
    <source>
        <dbReference type="Google" id="ProtNLM"/>
    </source>
</evidence>
<protein>
    <recommendedName>
        <fullName evidence="3">CARDB domain-containing protein</fullName>
    </recommendedName>
</protein>
<dbReference type="Gene3D" id="2.60.40.10">
    <property type="entry name" value="Immunoglobulins"/>
    <property type="match status" value="1"/>
</dbReference>
<keyword evidence="1" id="KW-0812">Transmembrane</keyword>
<proteinExistence type="predicted"/>
<evidence type="ECO:0000313" key="2">
    <source>
        <dbReference type="EMBL" id="MPL71649.1"/>
    </source>
</evidence>
<dbReference type="PANTHER" id="PTHR35902">
    <property type="entry name" value="S-LAYER DOMAIN-LIKE PROTEIN-RELATED"/>
    <property type="match status" value="1"/>
</dbReference>
<keyword evidence="1" id="KW-1133">Transmembrane helix</keyword>
<evidence type="ECO:0000256" key="1">
    <source>
        <dbReference type="SAM" id="Phobius"/>
    </source>
</evidence>
<reference evidence="2" key="1">
    <citation type="submission" date="2019-08" db="EMBL/GenBank/DDBJ databases">
        <authorList>
            <person name="Kucharzyk K."/>
            <person name="Murdoch R.W."/>
            <person name="Higgins S."/>
            <person name="Loffler F."/>
        </authorList>
    </citation>
    <scope>NUCLEOTIDE SEQUENCE</scope>
</reference>
<keyword evidence="1" id="KW-0472">Membrane</keyword>
<sequence length="391" mass="41045">MNRNNLRRILIAACIICALILSGTGAVSAANQSTFVITDFSMYPQSLMPGDSGIITVTLRNTGSTFVPVNQIFIKDSDGIKSTVTPYQNPIGGVGAGDTFTLSLPVTSTGKTGTFYPVLYVDFDGNSGNYLKYPFAVIVDDKSIAISVTGRPDVFEPDTTQTVALTIGNLRTNAIEAVEITASGAGVTSKQTSLFLGTIDANKAANGTLSVSTTAETKEVTFDVRYRNGAAWHTGSITIPLESGVSKTGAELIVNNIEVKNTGSYYTVIGDVNNAGLTTAKALVVTTEGATKTGLYPSYVVGSLDEDGLSEFEVTFSSPADGKVTLVFTYKDVNGNTYTQKQDVAISSAVTESQNTGESNPVAAVLIVVVILIILAGGFAAWKKGKIFARK</sequence>
<dbReference type="EMBL" id="VSSQ01000060">
    <property type="protein sequence ID" value="MPL71649.1"/>
    <property type="molecule type" value="Genomic_DNA"/>
</dbReference>
<feature type="transmembrane region" description="Helical" evidence="1">
    <location>
        <begin position="362"/>
        <end position="382"/>
    </location>
</feature>
<gene>
    <name evidence="2" type="ORF">SDC9_17426</name>
</gene>